<organism evidence="2 3">
    <name type="scientific">Ligilactobacillus faecis</name>
    <dbReference type="NCBI Taxonomy" id="762833"/>
    <lineage>
        <taxon>Bacteria</taxon>
        <taxon>Bacillati</taxon>
        <taxon>Bacillota</taxon>
        <taxon>Bacilli</taxon>
        <taxon>Lactobacillales</taxon>
        <taxon>Lactobacillaceae</taxon>
        <taxon>Ligilactobacillus</taxon>
    </lineage>
</organism>
<dbReference type="RefSeq" id="WP_369940354.1">
    <property type="nucleotide sequence ID" value="NZ_JBCLUF010000003.1"/>
</dbReference>
<gene>
    <name evidence="2" type="ORF">AALT52_01335</name>
</gene>
<keyword evidence="1" id="KW-1133">Transmembrane helix</keyword>
<keyword evidence="1" id="KW-0472">Membrane</keyword>
<evidence type="ECO:0000256" key="1">
    <source>
        <dbReference type="SAM" id="Phobius"/>
    </source>
</evidence>
<evidence type="ECO:0000313" key="3">
    <source>
        <dbReference type="Proteomes" id="UP001565236"/>
    </source>
</evidence>
<protein>
    <submittedName>
        <fullName evidence="2">Uncharacterized protein</fullName>
    </submittedName>
</protein>
<keyword evidence="1" id="KW-0812">Transmembrane</keyword>
<dbReference type="EMBL" id="JBCLUF010000003">
    <property type="protein sequence ID" value="MEY8661542.1"/>
    <property type="molecule type" value="Genomic_DNA"/>
</dbReference>
<feature type="transmembrane region" description="Helical" evidence="1">
    <location>
        <begin position="35"/>
        <end position="55"/>
    </location>
</feature>
<comment type="caution">
    <text evidence="2">The sequence shown here is derived from an EMBL/GenBank/DDBJ whole genome shotgun (WGS) entry which is preliminary data.</text>
</comment>
<evidence type="ECO:0000313" key="2">
    <source>
        <dbReference type="EMBL" id="MEY8661542.1"/>
    </source>
</evidence>
<keyword evidence="3" id="KW-1185">Reference proteome</keyword>
<sequence length="114" mass="12738">MKEQIFMDLFPKYVASIDIINKLKDNVANGIVDPIIKIIGAVMFIYGSYAVLRYVMGGQQGEGAHWIKWIVAVIFGAMFFLNGLTGWSNVGRSSNDQVQGLFTTVTVLDRQNDF</sequence>
<accession>A0ABV4DQ24</accession>
<reference evidence="2 3" key="1">
    <citation type="submission" date="2024-03" db="EMBL/GenBank/DDBJ databases">
        <title>Mouse gut bacterial collection (mGBC) of GemPharmatech.</title>
        <authorList>
            <person name="He Y."/>
            <person name="Dong L."/>
            <person name="Wu D."/>
            <person name="Gao X."/>
            <person name="Lin Z."/>
        </authorList>
    </citation>
    <scope>NUCLEOTIDE SEQUENCE [LARGE SCALE GENOMIC DNA]</scope>
    <source>
        <strain evidence="2 3">15-30</strain>
    </source>
</reference>
<dbReference type="Proteomes" id="UP001565236">
    <property type="component" value="Unassembled WGS sequence"/>
</dbReference>
<proteinExistence type="predicted"/>
<feature type="transmembrane region" description="Helical" evidence="1">
    <location>
        <begin position="67"/>
        <end position="87"/>
    </location>
</feature>
<name>A0ABV4DQ24_9LACO</name>